<dbReference type="EMBL" id="CP113517">
    <property type="protein sequence ID" value="WAR43731.1"/>
    <property type="molecule type" value="Genomic_DNA"/>
</dbReference>
<dbReference type="Proteomes" id="UP001162780">
    <property type="component" value="Chromosome"/>
</dbReference>
<reference evidence="1" key="1">
    <citation type="submission" date="2022-11" db="EMBL/GenBank/DDBJ databases">
        <title>Methylomonas rapida sp. nov., Carotenoid-Producing Obligate Methanotrophs with High Growth Characteristics and Biotechnological Potential.</title>
        <authorList>
            <person name="Tikhonova E.N."/>
            <person name="Suleimanov R.Z."/>
            <person name="Miroshnikov K."/>
            <person name="Oshkin I.Y."/>
            <person name="Belova S.E."/>
            <person name="Danilova O.V."/>
            <person name="Ashikhmin A."/>
            <person name="Konopkin A."/>
            <person name="But S.Y."/>
            <person name="Khmelenina V.N."/>
            <person name="Kuznetsov N."/>
            <person name="Pimenov N.V."/>
            <person name="Dedysh S.N."/>
        </authorList>
    </citation>
    <scope>NUCLEOTIDE SEQUENCE</scope>
    <source>
        <strain evidence="1">MP1</strain>
    </source>
</reference>
<sequence>MATANHKLPETGFLRIWDIVGDKKKKKPAIIPIGRTTFLNRVREGIYPQPIKITERTTAWRVEDIRALIDQIGGVA</sequence>
<protein>
    <submittedName>
        <fullName evidence="1">AlpA family transcriptional regulator</fullName>
    </submittedName>
</protein>
<evidence type="ECO:0000313" key="1">
    <source>
        <dbReference type="EMBL" id="WAR43731.1"/>
    </source>
</evidence>
<accession>A0ABY7GGV1</accession>
<keyword evidence="2" id="KW-1185">Reference proteome</keyword>
<proteinExistence type="predicted"/>
<organism evidence="1 2">
    <name type="scientific">Methylomonas rapida</name>
    <dbReference type="NCBI Taxonomy" id="2963939"/>
    <lineage>
        <taxon>Bacteria</taxon>
        <taxon>Pseudomonadati</taxon>
        <taxon>Pseudomonadota</taxon>
        <taxon>Gammaproteobacteria</taxon>
        <taxon>Methylococcales</taxon>
        <taxon>Methylococcaceae</taxon>
        <taxon>Methylomonas</taxon>
    </lineage>
</organism>
<dbReference type="RefSeq" id="WP_255188718.1">
    <property type="nucleotide sequence ID" value="NZ_CP113517.1"/>
</dbReference>
<gene>
    <name evidence="1" type="ORF">NM686_015270</name>
</gene>
<name>A0ABY7GGV1_9GAMM</name>
<evidence type="ECO:0000313" key="2">
    <source>
        <dbReference type="Proteomes" id="UP001162780"/>
    </source>
</evidence>